<dbReference type="PANTHER" id="PTHR38110">
    <property type="entry name" value="CHROMOSOME 23, WHOLE GENOME SHOTGUN SEQUENCE"/>
    <property type="match status" value="1"/>
</dbReference>
<reference evidence="2 3" key="1">
    <citation type="submission" date="2020-01" db="EMBL/GenBank/DDBJ databases">
        <authorList>
            <consortium name="DOE Joint Genome Institute"/>
            <person name="Haridas S."/>
            <person name="Albert R."/>
            <person name="Binder M."/>
            <person name="Bloem J."/>
            <person name="Labutti K."/>
            <person name="Salamov A."/>
            <person name="Andreopoulos B."/>
            <person name="Baker S.E."/>
            <person name="Barry K."/>
            <person name="Bills G."/>
            <person name="Bluhm B.H."/>
            <person name="Cannon C."/>
            <person name="Castanera R."/>
            <person name="Culley D.E."/>
            <person name="Daum C."/>
            <person name="Ezra D."/>
            <person name="Gonzalez J.B."/>
            <person name="Henrissat B."/>
            <person name="Kuo A."/>
            <person name="Liang C."/>
            <person name="Lipzen A."/>
            <person name="Lutzoni F."/>
            <person name="Magnuson J."/>
            <person name="Mondo S."/>
            <person name="Nolan M."/>
            <person name="Ohm R."/>
            <person name="Pangilinan J."/>
            <person name="Park H.-J.H."/>
            <person name="Ramirez L."/>
            <person name="Alfaro M."/>
            <person name="Sun H."/>
            <person name="Tritt A."/>
            <person name="Yoshinaga Y."/>
            <person name="Zwiers L.-H.L."/>
            <person name="Turgeon B.G."/>
            <person name="Goodwin S.B."/>
            <person name="Spatafora J.W."/>
            <person name="Crous P.W."/>
            <person name="Grigoriev I.V."/>
        </authorList>
    </citation>
    <scope>NUCLEOTIDE SEQUENCE [LARGE SCALE GENOMIC DNA]</scope>
    <source>
        <strain evidence="2 3">CBS 611.86</strain>
    </source>
</reference>
<dbReference type="AlphaFoldDB" id="A0A7C8I1X8"/>
<keyword evidence="3" id="KW-1185">Reference proteome</keyword>
<protein>
    <recommendedName>
        <fullName evidence="1">Acyl-CoA thioesterase-like C-terminal domain-containing protein</fullName>
    </recommendedName>
</protein>
<gene>
    <name evidence="2" type="ORF">BDV95DRAFT_672251</name>
</gene>
<sequence>MFELPDSICYGSVSVGGFVACAMASYVVSYAAQQPRTKDQTDSGESLVNLSRRRVSERHIQARGFSEYNVRRALSYNSVIFHREYISLQRTAVKIANFAILGTTVDTAWRLYPPPRNVDFRMLATHDDPGWTCYYTAFHSNGFRRAYASVKSYIPKEMPHSITFIEQWISPGWDCTPLGSKDSSVSDARWTNKMIQFAVDLNLPVQENFVQPHFGEIPVGSIAATLKFAAMQEEARKAGRLNWRELLDDGSQPEDGSKNFKHSLVHATLTMSTEIKKRLPDEGVRWLYLRSKTRSIQNGRMDLQVLLLDEGMDLVAISHQVAQIIQGIDKNGGQCHDGILNAPARNHTIEYVRQPRNNSVVLSVDDI</sequence>
<feature type="domain" description="Acyl-CoA thioesterase-like C-terminal" evidence="1">
    <location>
        <begin position="250"/>
        <end position="322"/>
    </location>
</feature>
<organism evidence="2 3">
    <name type="scientific">Massariosphaeria phaeospora</name>
    <dbReference type="NCBI Taxonomy" id="100035"/>
    <lineage>
        <taxon>Eukaryota</taxon>
        <taxon>Fungi</taxon>
        <taxon>Dikarya</taxon>
        <taxon>Ascomycota</taxon>
        <taxon>Pezizomycotina</taxon>
        <taxon>Dothideomycetes</taxon>
        <taxon>Pleosporomycetidae</taxon>
        <taxon>Pleosporales</taxon>
        <taxon>Pleosporales incertae sedis</taxon>
        <taxon>Massariosphaeria</taxon>
    </lineage>
</organism>
<evidence type="ECO:0000259" key="1">
    <source>
        <dbReference type="Pfam" id="PF20789"/>
    </source>
</evidence>
<dbReference type="InterPro" id="IPR042171">
    <property type="entry name" value="Acyl-CoA_hotdog"/>
</dbReference>
<dbReference type="InterPro" id="IPR052389">
    <property type="entry name" value="Sec_Metab_Biosynth-Assoc"/>
</dbReference>
<dbReference type="Pfam" id="PF20789">
    <property type="entry name" value="4HBT_3C"/>
    <property type="match status" value="1"/>
</dbReference>
<dbReference type="InterPro" id="IPR049450">
    <property type="entry name" value="ACOT8-like_C"/>
</dbReference>
<accession>A0A7C8I1X8</accession>
<dbReference type="Gene3D" id="2.40.160.210">
    <property type="entry name" value="Acyl-CoA thioesterase, double hotdog domain"/>
    <property type="match status" value="1"/>
</dbReference>
<dbReference type="OrthoDB" id="2532955at2759"/>
<evidence type="ECO:0000313" key="2">
    <source>
        <dbReference type="EMBL" id="KAF2865911.1"/>
    </source>
</evidence>
<dbReference type="Proteomes" id="UP000481861">
    <property type="component" value="Unassembled WGS sequence"/>
</dbReference>
<dbReference type="EMBL" id="JAADJZ010000030">
    <property type="protein sequence ID" value="KAF2865911.1"/>
    <property type="molecule type" value="Genomic_DNA"/>
</dbReference>
<dbReference type="PANTHER" id="PTHR38110:SF1">
    <property type="entry name" value="THIOESTERASE DOMAIN-CONTAINING PROTEIN"/>
    <property type="match status" value="1"/>
</dbReference>
<evidence type="ECO:0000313" key="3">
    <source>
        <dbReference type="Proteomes" id="UP000481861"/>
    </source>
</evidence>
<comment type="caution">
    <text evidence="2">The sequence shown here is derived from an EMBL/GenBank/DDBJ whole genome shotgun (WGS) entry which is preliminary data.</text>
</comment>
<proteinExistence type="predicted"/>
<name>A0A7C8I1X8_9PLEO</name>